<dbReference type="AlphaFoldDB" id="A0A1G5P107"/>
<protein>
    <submittedName>
        <fullName evidence="2">Type 1 fimbrial protein</fullName>
    </submittedName>
</protein>
<dbReference type="PANTHER" id="PTHR33420">
    <property type="entry name" value="FIMBRIAL SUBUNIT ELFA-RELATED"/>
    <property type="match status" value="1"/>
</dbReference>
<dbReference type="GO" id="GO:0009289">
    <property type="term" value="C:pilus"/>
    <property type="evidence" value="ECO:0007669"/>
    <property type="project" value="InterPro"/>
</dbReference>
<dbReference type="PANTHER" id="PTHR33420:SF3">
    <property type="entry name" value="FIMBRIAL SUBUNIT ELFA"/>
    <property type="match status" value="1"/>
</dbReference>
<keyword evidence="1" id="KW-0732">Signal</keyword>
<gene>
    <name evidence="2" type="ORF">C6T65_09390</name>
</gene>
<comment type="caution">
    <text evidence="2">The sequence shown here is derived from an EMBL/GenBank/DDBJ whole genome shotgun (WGS) entry which is preliminary data.</text>
</comment>
<dbReference type="InterPro" id="IPR050263">
    <property type="entry name" value="Bact_Fimbrial_Adh_Pro"/>
</dbReference>
<dbReference type="Gene3D" id="2.60.40.3310">
    <property type="match status" value="1"/>
</dbReference>
<organism evidence="2 3">
    <name type="scientific">Burkholderia vietnamiensis</name>
    <dbReference type="NCBI Taxonomy" id="60552"/>
    <lineage>
        <taxon>Bacteria</taxon>
        <taxon>Pseudomonadati</taxon>
        <taxon>Pseudomonadota</taxon>
        <taxon>Betaproteobacteria</taxon>
        <taxon>Burkholderiales</taxon>
        <taxon>Burkholderiaceae</taxon>
        <taxon>Burkholderia</taxon>
        <taxon>Burkholderia cepacia complex</taxon>
    </lineage>
</organism>
<sequence>MNMYRLFAGCLIAVSFAAPGDASAECWFINGKSELIANFPLKDEYYVAPGTPVGTVLDDVSISPDTVAYARCRLPESPIRNVYGGVPVGNTGAFTTGVPGIGLIFYETDPPDSFGHRFVHYWGDGIGPWRPGDWGWWGWVSSTPRLGSRLGVMLVVTGPVGVGSVAGGSVYARMTISGLPVGTLRTGGFRITTPACSVPNVSVVMGEVSASRFRGVGTTAGDTPFDLRLNACPAGRTAIYYRLDPTTSVVPGTGESVAALTGSRPATGIGLQLLDALGKPLVYGSTMQVAGYAGSAGDYSVPLRARYYQTDASVTAGNANAAVTVTISYD</sequence>
<dbReference type="EMBL" id="PVHK01000057">
    <property type="protein sequence ID" value="PRH42604.1"/>
    <property type="molecule type" value="Genomic_DNA"/>
</dbReference>
<dbReference type="GO" id="GO:0043709">
    <property type="term" value="P:cell adhesion involved in single-species biofilm formation"/>
    <property type="evidence" value="ECO:0007669"/>
    <property type="project" value="TreeGrafter"/>
</dbReference>
<dbReference type="InterPro" id="IPR000259">
    <property type="entry name" value="Adhesion_dom_fimbrial"/>
</dbReference>
<reference evidence="2 3" key="1">
    <citation type="submission" date="2018-03" db="EMBL/GenBank/DDBJ databases">
        <authorList>
            <person name="Nguyen K."/>
            <person name="Fouts D."/>
            <person name="Sutton G."/>
        </authorList>
    </citation>
    <scope>NUCLEOTIDE SEQUENCE [LARGE SCALE GENOMIC DNA]</scope>
    <source>
        <strain evidence="2 3">AU3578</strain>
    </source>
</reference>
<dbReference type="InterPro" id="IPR008966">
    <property type="entry name" value="Adhesion_dom_sf"/>
</dbReference>
<dbReference type="InterPro" id="IPR036937">
    <property type="entry name" value="Adhesion_dom_fimbrial_sf"/>
</dbReference>
<evidence type="ECO:0000256" key="1">
    <source>
        <dbReference type="ARBA" id="ARBA00022729"/>
    </source>
</evidence>
<dbReference type="Proteomes" id="UP000237632">
    <property type="component" value="Unassembled WGS sequence"/>
</dbReference>
<dbReference type="RefSeq" id="WP_014725582.1">
    <property type="nucleotide sequence ID" value="NZ_CADFEG010000023.1"/>
</dbReference>
<accession>A0A1G5P107</accession>
<proteinExistence type="predicted"/>
<dbReference type="SUPFAM" id="SSF49401">
    <property type="entry name" value="Bacterial adhesins"/>
    <property type="match status" value="1"/>
</dbReference>
<name>A0A1G5P107_BURVI</name>
<evidence type="ECO:0000313" key="2">
    <source>
        <dbReference type="EMBL" id="PRH42604.1"/>
    </source>
</evidence>
<evidence type="ECO:0000313" key="3">
    <source>
        <dbReference type="Proteomes" id="UP000237632"/>
    </source>
</evidence>
<dbReference type="Pfam" id="PF00419">
    <property type="entry name" value="Fimbrial"/>
    <property type="match status" value="1"/>
</dbReference>
<dbReference type="Gene3D" id="2.60.40.1090">
    <property type="entry name" value="Fimbrial-type adhesion domain"/>
    <property type="match status" value="1"/>
</dbReference>